<organism evidence="3 4">
    <name type="scientific">Cycloclasticus pugetii</name>
    <dbReference type="NCBI Taxonomy" id="34068"/>
    <lineage>
        <taxon>Bacteria</taxon>
        <taxon>Pseudomonadati</taxon>
        <taxon>Pseudomonadota</taxon>
        <taxon>Gammaproteobacteria</taxon>
        <taxon>Thiotrichales</taxon>
        <taxon>Piscirickettsiaceae</taxon>
        <taxon>Cycloclasticus</taxon>
    </lineage>
</organism>
<dbReference type="InterPro" id="IPR003615">
    <property type="entry name" value="HNH_nuc"/>
</dbReference>
<dbReference type="InterPro" id="IPR004919">
    <property type="entry name" value="GmrSD_N"/>
</dbReference>
<dbReference type="PANTHER" id="PTHR39639:SF1">
    <property type="entry name" value="DUF262 DOMAIN-CONTAINING PROTEIN"/>
    <property type="match status" value="1"/>
</dbReference>
<protein>
    <recommendedName>
        <fullName evidence="2">HNH nuclease domain-containing protein</fullName>
    </recommendedName>
</protein>
<dbReference type="AlphaFoldDB" id="A0AB33Z3N8"/>
<feature type="compositionally biased region" description="Basic and acidic residues" evidence="1">
    <location>
        <begin position="843"/>
        <end position="855"/>
    </location>
</feature>
<proteinExistence type="predicted"/>
<gene>
    <name evidence="3" type="ORF">L196_04761</name>
</gene>
<dbReference type="EMBL" id="ASHL01000002">
    <property type="protein sequence ID" value="EPD13819.1"/>
    <property type="molecule type" value="Genomic_DNA"/>
</dbReference>
<accession>A0AB33Z3N8</accession>
<dbReference type="PANTHER" id="PTHR39639">
    <property type="entry name" value="CHROMOSOME 16, WHOLE GENOME SHOTGUN SEQUENCE"/>
    <property type="match status" value="1"/>
</dbReference>
<comment type="caution">
    <text evidence="3">The sequence shown here is derived from an EMBL/GenBank/DDBJ whole genome shotgun (WGS) entry which is preliminary data.</text>
</comment>
<dbReference type="Proteomes" id="UP000015462">
    <property type="component" value="Unassembled WGS sequence"/>
</dbReference>
<dbReference type="Gene3D" id="1.10.30.50">
    <property type="match status" value="1"/>
</dbReference>
<evidence type="ECO:0000259" key="2">
    <source>
        <dbReference type="SMART" id="SM00507"/>
    </source>
</evidence>
<evidence type="ECO:0000313" key="4">
    <source>
        <dbReference type="Proteomes" id="UP000015462"/>
    </source>
</evidence>
<dbReference type="RefSeq" id="WP_016390134.1">
    <property type="nucleotide sequence ID" value="NZ_JBLIAD010000007.1"/>
</dbReference>
<dbReference type="Pfam" id="PF03235">
    <property type="entry name" value="GmrSD_N"/>
    <property type="match status" value="2"/>
</dbReference>
<dbReference type="SMART" id="SM00507">
    <property type="entry name" value="HNHc"/>
    <property type="match status" value="1"/>
</dbReference>
<dbReference type="CDD" id="cd00085">
    <property type="entry name" value="HNHc"/>
    <property type="match status" value="1"/>
</dbReference>
<reference evidence="3 4" key="1">
    <citation type="journal article" date="2013" name="Genome Announc.">
        <title>Genome Sequence of the Pyrene- and Fluoranthene-Degrading Bacterium Cycloclasticus sp. Strain PY97M.</title>
        <authorList>
            <person name="Cui Z."/>
            <person name="Xu G."/>
            <person name="Li Q."/>
            <person name="Gao W."/>
            <person name="Zheng L."/>
        </authorList>
    </citation>
    <scope>NUCLEOTIDE SEQUENCE [LARGE SCALE GENOMIC DNA]</scope>
    <source>
        <strain evidence="3 4">PY97M</strain>
    </source>
</reference>
<name>A0AB33Z3N8_9GAMM</name>
<evidence type="ECO:0000313" key="3">
    <source>
        <dbReference type="EMBL" id="EPD13819.1"/>
    </source>
</evidence>
<feature type="region of interest" description="Disordered" evidence="1">
    <location>
        <begin position="843"/>
        <end position="862"/>
    </location>
</feature>
<keyword evidence="4" id="KW-1185">Reference proteome</keyword>
<evidence type="ECO:0000256" key="1">
    <source>
        <dbReference type="SAM" id="MobiDB-lite"/>
    </source>
</evidence>
<feature type="domain" description="HNH nuclease" evidence="2">
    <location>
        <begin position="802"/>
        <end position="855"/>
    </location>
</feature>
<sequence length="862" mass="100905">MNDIYLNQEQFENIFKNHLKIETYSKPIESLFSIRNRRKIDYKPYYQRNYVWDINKASYFIESIILGTEIPPLIFFNNGESIEIIDGRQRFETIQIFMDDSIKLKRKGLSALKHLDGFSFESLPGNIRDNFLDSTLRIIEFEIVNEPKLDPLLQDKVKKEIFGRYNSGITPLKRSEIDNAVYDNDDLSNIFKSKIKKGTELHSIISTLFFKDTKQTRSDGNGVPIETMMQFIRKNLVLHLIPITYYAAGRKNEIFERLYDQVTDTQTDHFEIYNYFCEKLYILSDIEKFSKDRGTNLNRLFLECLLWVLQVIDNEGQSITLLSQENIKLKIVEYYNEKQEDFSDVDYAFYAKVITRYNSVLDFYEGEFDVDLSMYKSANEESKAQMKELMSDSEDENIIGQLESLRLNKPEPSRTSIEDISRVMTRRKFLVRPSYQRSEVINLPKASSIIESILLGIALPAIFVYKRLNGVSEVIDGQQRILTILSYIGGEYVNEEGVSVKPKNSGFTLRSPKILREYKGKKFYELPEAAQEKILDFELFVVSIEQKLNPEFDPIDLFIRLNDKPYPIKEHSFEMWNSWADKEIITAIKSEVEKEKSWFYVRSSDRKNFRDRMENEEIYTSLAYLGYKVKYEPKSKSLDIFQKENRLNARIGYKKDISHLINEASSNDEVKSNFFDEIKKTKSFVKKVRILLIDDDIRADNVSSHLKEALDKLFNSLERTNFRRTFQDFYILWFIVSPLSLEILKSNRHDIAKSLGRLIAYSKNIPEEDSDGKGYLKFIDGVKELHEKYAIEKRRIVLTDQEIKDIILKQGNICPISKTPLYWGDEVEVDHIKPLALGGKDERGNLQVTHKDSNRSKGIKTV</sequence>